<dbReference type="Proteomes" id="UP000429232">
    <property type="component" value="Chromosome"/>
</dbReference>
<dbReference type="KEGG" id="mgik:GO620_008515"/>
<evidence type="ECO:0000259" key="1">
    <source>
        <dbReference type="Pfam" id="PF19904"/>
    </source>
</evidence>
<proteinExistence type="predicted"/>
<protein>
    <submittedName>
        <fullName evidence="2">Tetratricopeptide repeat protein</fullName>
    </submittedName>
</protein>
<reference evidence="2 3" key="1">
    <citation type="submission" date="2020-12" db="EMBL/GenBank/DDBJ databases">
        <title>HMF7856_wgs.fasta genome submission.</title>
        <authorList>
            <person name="Kang H."/>
            <person name="Kim H."/>
            <person name="Joh K."/>
        </authorList>
    </citation>
    <scope>NUCLEOTIDE SEQUENCE [LARGE SCALE GENOMIC DNA]</scope>
    <source>
        <strain evidence="2 3">HMF7856</strain>
    </source>
</reference>
<dbReference type="RefSeq" id="WP_157524221.1">
    <property type="nucleotide sequence ID" value="NZ_CP066775.1"/>
</dbReference>
<feature type="domain" description="DUF6377" evidence="1">
    <location>
        <begin position="231"/>
        <end position="470"/>
    </location>
</feature>
<dbReference type="InterPro" id="IPR011990">
    <property type="entry name" value="TPR-like_helical_dom_sf"/>
</dbReference>
<dbReference type="EMBL" id="CP066775">
    <property type="protein sequence ID" value="QQL51470.1"/>
    <property type="molecule type" value="Genomic_DNA"/>
</dbReference>
<dbReference type="AlphaFoldDB" id="A0A6I4I1N0"/>
<dbReference type="Pfam" id="PF19904">
    <property type="entry name" value="DUF6377"/>
    <property type="match status" value="1"/>
</dbReference>
<sequence length="514" mass="59256">MAVLKTEIAKKAQYDHQKEIRIGQFRKKLINLSASDLEGQYRACEPLYDEYRSYKFDSAYVYTVKLRDLAKKLNDPSKINATRLKLGFILLSAGMFKETFECFGSINTRFLDDTLKERYYTLYARAYADLASYNSDNIYTPGDYENSKKYLDSAIRIAKPNSYDQFTNLGEMQIRTGQTNEPSIYYQKLLDSFPLTAHQRAMAATGLSSFYVGDSKRDERICLLLIGAINDVRSSTKETLAIFRLGEELQSEGDIISAYTFIEEAMANAQYYGARLRTLKIGAALPIIAAQRLILIENEKKRFLMYILSIATIAVIIALISFIVFIQLKRLKVKEKIIEDKNVQLEKINIRLTEDTRIKEEYIGSFFSTISGYISVLEKLKRSIERKLTTKKYDEILVTINEVNIKKERENLFHSFDQIFLKIFPNFITAFNTLFKPEDQIWPKDHEVLNTDLRIFALMRLGINDNQAVADILQYSVNTIYVYKMRIKAKALVPGDHFDQKIMAVKAVDADTKS</sequence>
<evidence type="ECO:0000313" key="3">
    <source>
        <dbReference type="Proteomes" id="UP000429232"/>
    </source>
</evidence>
<accession>A0A6I4I1N0</accession>
<keyword evidence="3" id="KW-1185">Reference proteome</keyword>
<name>A0A6I4I1N0_9SPHI</name>
<gene>
    <name evidence="2" type="ORF">GO620_008515</name>
</gene>
<evidence type="ECO:0000313" key="2">
    <source>
        <dbReference type="EMBL" id="QQL51470.1"/>
    </source>
</evidence>
<dbReference type="SUPFAM" id="SSF48452">
    <property type="entry name" value="TPR-like"/>
    <property type="match status" value="1"/>
</dbReference>
<organism evidence="2 3">
    <name type="scientific">Mucilaginibacter ginkgonis</name>
    <dbReference type="NCBI Taxonomy" id="2682091"/>
    <lineage>
        <taxon>Bacteria</taxon>
        <taxon>Pseudomonadati</taxon>
        <taxon>Bacteroidota</taxon>
        <taxon>Sphingobacteriia</taxon>
        <taxon>Sphingobacteriales</taxon>
        <taxon>Sphingobacteriaceae</taxon>
        <taxon>Mucilaginibacter</taxon>
    </lineage>
</organism>
<dbReference type="Gene3D" id="1.25.40.10">
    <property type="entry name" value="Tetratricopeptide repeat domain"/>
    <property type="match status" value="1"/>
</dbReference>
<dbReference type="InterPro" id="IPR045957">
    <property type="entry name" value="DUF6377"/>
</dbReference>